<reference evidence="1 2" key="1">
    <citation type="journal article" date="2012" name="Nat. Biotechnol.">
        <title>Draft genome sequence of pigeonpea (Cajanus cajan), an orphan legume crop of resource-poor farmers.</title>
        <authorList>
            <person name="Varshney R.K."/>
            <person name="Chen W."/>
            <person name="Li Y."/>
            <person name="Bharti A.K."/>
            <person name="Saxena R.K."/>
            <person name="Schlueter J.A."/>
            <person name="Donoghue M.T."/>
            <person name="Azam S."/>
            <person name="Fan G."/>
            <person name="Whaley A.M."/>
            <person name="Farmer A.D."/>
            <person name="Sheridan J."/>
            <person name="Iwata A."/>
            <person name="Tuteja R."/>
            <person name="Penmetsa R.V."/>
            <person name="Wu W."/>
            <person name="Upadhyaya H.D."/>
            <person name="Yang S.P."/>
            <person name="Shah T."/>
            <person name="Saxena K.B."/>
            <person name="Michael T."/>
            <person name="McCombie W.R."/>
            <person name="Yang B."/>
            <person name="Zhang G."/>
            <person name="Yang H."/>
            <person name="Wang J."/>
            <person name="Spillane C."/>
            <person name="Cook D.R."/>
            <person name="May G.D."/>
            <person name="Xu X."/>
            <person name="Jackson S.A."/>
        </authorList>
    </citation>
    <scope>NUCLEOTIDE SEQUENCE [LARGE SCALE GENOMIC DNA]</scope>
    <source>
        <strain evidence="2">cv. Asha</strain>
    </source>
</reference>
<evidence type="ECO:0000313" key="1">
    <source>
        <dbReference type="EMBL" id="KYP57411.1"/>
    </source>
</evidence>
<accession>A0A151SRN0</accession>
<dbReference type="STRING" id="3821.A0A151SRN0"/>
<dbReference type="AlphaFoldDB" id="A0A151SRN0"/>
<dbReference type="PANTHER" id="PTHR32166">
    <property type="entry name" value="OSJNBA0013A04.12 PROTEIN"/>
    <property type="match status" value="1"/>
</dbReference>
<dbReference type="EMBL" id="CM003613">
    <property type="protein sequence ID" value="KYP57411.1"/>
    <property type="molecule type" value="Genomic_DNA"/>
</dbReference>
<dbReference type="OMA" id="HRMIENI"/>
<proteinExistence type="predicted"/>
<dbReference type="Gramene" id="C.cajan_03594.t">
    <property type="protein sequence ID" value="C.cajan_03594.t.cds1"/>
    <property type="gene ID" value="C.cajan_03594"/>
</dbReference>
<evidence type="ECO:0000313" key="2">
    <source>
        <dbReference type="Proteomes" id="UP000075243"/>
    </source>
</evidence>
<gene>
    <name evidence="1" type="ORF">KK1_003673</name>
</gene>
<protein>
    <submittedName>
        <fullName evidence="1">Uncharacterized protein</fullName>
    </submittedName>
</protein>
<sequence length="114" mass="13201">MRKHTSGREILRPTPTRFVTNFIVLQSILAQKDALRAMVTSKEWTSSTYAKEAKAKKFVEQVLDSGFWTKCVDIVKLTEPFVRVLRIVDKEDKPAMGFLYQAIHKAREEIMKKV</sequence>
<organism evidence="1 2">
    <name type="scientific">Cajanus cajan</name>
    <name type="common">Pigeon pea</name>
    <name type="synonym">Cajanus indicus</name>
    <dbReference type="NCBI Taxonomy" id="3821"/>
    <lineage>
        <taxon>Eukaryota</taxon>
        <taxon>Viridiplantae</taxon>
        <taxon>Streptophyta</taxon>
        <taxon>Embryophyta</taxon>
        <taxon>Tracheophyta</taxon>
        <taxon>Spermatophyta</taxon>
        <taxon>Magnoliopsida</taxon>
        <taxon>eudicotyledons</taxon>
        <taxon>Gunneridae</taxon>
        <taxon>Pentapetalae</taxon>
        <taxon>rosids</taxon>
        <taxon>fabids</taxon>
        <taxon>Fabales</taxon>
        <taxon>Fabaceae</taxon>
        <taxon>Papilionoideae</taxon>
        <taxon>50 kb inversion clade</taxon>
        <taxon>NPAAA clade</taxon>
        <taxon>indigoferoid/millettioid clade</taxon>
        <taxon>Phaseoleae</taxon>
        <taxon>Cajanus</taxon>
    </lineage>
</organism>
<keyword evidence="2" id="KW-1185">Reference proteome</keyword>
<dbReference type="InterPro" id="IPR012337">
    <property type="entry name" value="RNaseH-like_sf"/>
</dbReference>
<dbReference type="PANTHER" id="PTHR32166:SF88">
    <property type="entry name" value="HAT TRANSPOSON SUPERFAMILY"/>
    <property type="match status" value="1"/>
</dbReference>
<dbReference type="SUPFAM" id="SSF53098">
    <property type="entry name" value="Ribonuclease H-like"/>
    <property type="match status" value="1"/>
</dbReference>
<name>A0A151SRN0_CAJCA</name>
<dbReference type="Proteomes" id="UP000075243">
    <property type="component" value="Chromosome 11"/>
</dbReference>